<dbReference type="Pfam" id="PF04402">
    <property type="entry name" value="SIMPL"/>
    <property type="match status" value="1"/>
</dbReference>
<dbReference type="Gene3D" id="3.30.110.170">
    <property type="entry name" value="Protein of unknown function (DUF541), domain 1"/>
    <property type="match status" value="1"/>
</dbReference>
<reference evidence="1" key="1">
    <citation type="submission" date="2022-06" db="EMBL/GenBank/DDBJ databases">
        <title>Aquibacillus sp. a new bacterium isolated from soil saline samples.</title>
        <authorList>
            <person name="Galisteo C."/>
            <person name="De La Haba R."/>
            <person name="Sanchez-Porro C."/>
            <person name="Ventosa A."/>
        </authorList>
    </citation>
    <scope>NUCLEOTIDE SEQUENCE</scope>
    <source>
        <strain evidence="1">JCM 12387</strain>
    </source>
</reference>
<gene>
    <name evidence="1" type="ORF">NC661_16950</name>
</gene>
<comment type="caution">
    <text evidence="1">The sequence shown here is derived from an EMBL/GenBank/DDBJ whole genome shotgun (WGS) entry which is preliminary data.</text>
</comment>
<sequence>MNHPPVSSQNKVGLKYMKVNGVGKISVEPNIAEIQVGVVTKDTNVTQAQQANSQVINKIIDSLASLQVSGNNIQTADYFIIPQYDYEDGTSIFTGYQVTHMLSIIIENLRFVGEVIDTAVQQGANRVSNINFKVKDEQFYYQQALTKALENGVAKAQTMARTMRLNLDYYPISIKEELVNKDQTPMPFVSAEVAGVSTPIEPGRLEVTARVEMKFSYTP</sequence>
<dbReference type="GO" id="GO:0006974">
    <property type="term" value="P:DNA damage response"/>
    <property type="evidence" value="ECO:0007669"/>
    <property type="project" value="TreeGrafter"/>
</dbReference>
<dbReference type="RefSeq" id="WP_259869254.1">
    <property type="nucleotide sequence ID" value="NZ_JAMQJZ010000016.1"/>
</dbReference>
<dbReference type="Proteomes" id="UP001145072">
    <property type="component" value="Unassembled WGS sequence"/>
</dbReference>
<keyword evidence="2" id="KW-1185">Reference proteome</keyword>
<dbReference type="EMBL" id="JAMQJZ010000016">
    <property type="protein sequence ID" value="MDC3422050.1"/>
    <property type="molecule type" value="Genomic_DNA"/>
</dbReference>
<dbReference type="InterPro" id="IPR007497">
    <property type="entry name" value="SIMPL/DUF541"/>
</dbReference>
<proteinExistence type="predicted"/>
<protein>
    <submittedName>
        <fullName evidence="1">SIMPL domain-containing protein</fullName>
    </submittedName>
</protein>
<accession>A0A9X4AL50</accession>
<dbReference type="Gene3D" id="3.30.70.2970">
    <property type="entry name" value="Protein of unknown function (DUF541), domain 2"/>
    <property type="match status" value="1"/>
</dbReference>
<organism evidence="1 2">
    <name type="scientific">Aquibacillus koreensis</name>
    <dbReference type="NCBI Taxonomy" id="279446"/>
    <lineage>
        <taxon>Bacteria</taxon>
        <taxon>Bacillati</taxon>
        <taxon>Bacillota</taxon>
        <taxon>Bacilli</taxon>
        <taxon>Bacillales</taxon>
        <taxon>Bacillaceae</taxon>
        <taxon>Aquibacillus</taxon>
    </lineage>
</organism>
<evidence type="ECO:0000313" key="1">
    <source>
        <dbReference type="EMBL" id="MDC3422050.1"/>
    </source>
</evidence>
<name>A0A9X4AL50_9BACI</name>
<dbReference type="PANTHER" id="PTHR34387">
    <property type="entry name" value="SLR1258 PROTEIN"/>
    <property type="match status" value="1"/>
</dbReference>
<dbReference type="AlphaFoldDB" id="A0A9X4AL50"/>
<evidence type="ECO:0000313" key="2">
    <source>
        <dbReference type="Proteomes" id="UP001145072"/>
    </source>
</evidence>
<dbReference type="InterPro" id="IPR052022">
    <property type="entry name" value="26kDa_periplasmic_antigen"/>
</dbReference>
<dbReference type="PANTHER" id="PTHR34387:SF1">
    <property type="entry name" value="PERIPLASMIC IMMUNOGENIC PROTEIN"/>
    <property type="match status" value="1"/>
</dbReference>